<evidence type="ECO:0000313" key="3">
    <source>
        <dbReference type="EMBL" id="QHQ61316.1"/>
    </source>
</evidence>
<dbReference type="RefSeq" id="WP_161838141.1">
    <property type="nucleotide sequence ID" value="NZ_CP048000.1"/>
</dbReference>
<dbReference type="SUPFAM" id="SSF110395">
    <property type="entry name" value="CutC-like"/>
    <property type="match status" value="1"/>
</dbReference>
<comment type="subcellular location">
    <subcellularLocation>
        <location evidence="2">Cytoplasm</location>
    </subcellularLocation>
</comment>
<evidence type="ECO:0000256" key="1">
    <source>
        <dbReference type="ARBA" id="ARBA00007768"/>
    </source>
</evidence>
<keyword evidence="4" id="KW-1185">Reference proteome</keyword>
<dbReference type="GO" id="GO:0005507">
    <property type="term" value="F:copper ion binding"/>
    <property type="evidence" value="ECO:0007669"/>
    <property type="project" value="TreeGrafter"/>
</dbReference>
<dbReference type="Proteomes" id="UP000464314">
    <property type="component" value="Chromosome"/>
</dbReference>
<name>A0A6P1TNB4_9FIRM</name>
<dbReference type="EMBL" id="CP048000">
    <property type="protein sequence ID" value="QHQ61316.1"/>
    <property type="molecule type" value="Genomic_DNA"/>
</dbReference>
<evidence type="ECO:0000256" key="2">
    <source>
        <dbReference type="HAMAP-Rule" id="MF_00795"/>
    </source>
</evidence>
<gene>
    <name evidence="2" type="primary">cutC</name>
    <name evidence="3" type="ORF">Ana3638_11455</name>
</gene>
<dbReference type="FunFam" id="3.20.20.380:FF:000001">
    <property type="entry name" value="Copper homeostasis protein CutC"/>
    <property type="match status" value="1"/>
</dbReference>
<dbReference type="InterPro" id="IPR036822">
    <property type="entry name" value="CutC-like_dom_sf"/>
</dbReference>
<dbReference type="KEGG" id="anr:Ana3638_11455"/>
<reference evidence="3 4" key="1">
    <citation type="submission" date="2020-01" db="EMBL/GenBank/DDBJ databases">
        <title>Genome analysis of Anaerocolumna sp. CBA3638.</title>
        <authorList>
            <person name="Kim J."/>
            <person name="Roh S.W."/>
        </authorList>
    </citation>
    <scope>NUCLEOTIDE SEQUENCE [LARGE SCALE GENOMIC DNA]</scope>
    <source>
        <strain evidence="3 4">CBA3638</strain>
    </source>
</reference>
<dbReference type="InterPro" id="IPR005627">
    <property type="entry name" value="CutC-like"/>
</dbReference>
<dbReference type="Gene3D" id="3.20.20.380">
    <property type="entry name" value="Copper homeostasis (CutC) domain"/>
    <property type="match status" value="1"/>
</dbReference>
<dbReference type="PANTHER" id="PTHR12598">
    <property type="entry name" value="COPPER HOMEOSTASIS PROTEIN CUTC"/>
    <property type="match status" value="1"/>
</dbReference>
<sequence length="248" mass="27325">MVNYTLEACVDSVESALGASKGGANRLELCSNLIIGGTTPSKWLLREIQKYTDIKINVLIRPRFGDFCYSEYEFNIIKEEVQMFKELGANGVALGILKPDGTLNLNQMEILIGLSGNMEVTLHRAFDVCVNPYDALEQAKRLGIRSILTSGQKNTCMEGSSLIKELIEKSQGEIEILVCGGVDASVIKKIGPSTGAKAFHMSGKVSAESIMDFRKEGVCMGLPSIDEYIIWKTDERKIHEARLVLEDI</sequence>
<dbReference type="AlphaFoldDB" id="A0A6P1TNB4"/>
<dbReference type="PANTHER" id="PTHR12598:SF0">
    <property type="entry name" value="COPPER HOMEOSTASIS PROTEIN CUTC HOMOLOG"/>
    <property type="match status" value="1"/>
</dbReference>
<organism evidence="3 4">
    <name type="scientific">Anaerocolumna sedimenticola</name>
    <dbReference type="NCBI Taxonomy" id="2696063"/>
    <lineage>
        <taxon>Bacteria</taxon>
        <taxon>Bacillati</taxon>
        <taxon>Bacillota</taxon>
        <taxon>Clostridia</taxon>
        <taxon>Lachnospirales</taxon>
        <taxon>Lachnospiraceae</taxon>
        <taxon>Anaerocolumna</taxon>
    </lineage>
</organism>
<comment type="caution">
    <text evidence="2">Once thought to be involved in copper homeostasis, experiments in E.coli have shown this is not the case.</text>
</comment>
<protein>
    <recommendedName>
        <fullName evidence="2">PF03932 family protein CutC</fullName>
    </recommendedName>
</protein>
<dbReference type="Pfam" id="PF03932">
    <property type="entry name" value="CutC"/>
    <property type="match status" value="1"/>
</dbReference>
<comment type="similarity">
    <text evidence="1 2">Belongs to the CutC family.</text>
</comment>
<accession>A0A6P1TNB4</accession>
<dbReference type="HAMAP" id="MF_00795">
    <property type="entry name" value="CutC"/>
    <property type="match status" value="1"/>
</dbReference>
<evidence type="ECO:0000313" key="4">
    <source>
        <dbReference type="Proteomes" id="UP000464314"/>
    </source>
</evidence>
<proteinExistence type="inferred from homology"/>
<keyword evidence="2" id="KW-0963">Cytoplasm</keyword>
<dbReference type="GO" id="GO:0005737">
    <property type="term" value="C:cytoplasm"/>
    <property type="evidence" value="ECO:0007669"/>
    <property type="project" value="UniProtKB-SubCell"/>
</dbReference>